<comment type="caution">
    <text evidence="4">The sequence shown here is derived from an EMBL/GenBank/DDBJ whole genome shotgun (WGS) entry which is preliminary data.</text>
</comment>
<dbReference type="InterPro" id="IPR051799">
    <property type="entry name" value="NADH_flavin_oxidoreductase"/>
</dbReference>
<dbReference type="OrthoDB" id="1663137at2759"/>
<dbReference type="Gene3D" id="3.20.20.70">
    <property type="entry name" value="Aldolase class I"/>
    <property type="match status" value="1"/>
</dbReference>
<protein>
    <recommendedName>
        <fullName evidence="3">NADH:flavin oxidoreductase/NADH oxidase N-terminal domain-containing protein</fullName>
    </recommendedName>
</protein>
<dbReference type="Pfam" id="PF00724">
    <property type="entry name" value="Oxidored_FMN"/>
    <property type="match status" value="1"/>
</dbReference>
<dbReference type="GO" id="GO:0010181">
    <property type="term" value="F:FMN binding"/>
    <property type="evidence" value="ECO:0007669"/>
    <property type="project" value="InterPro"/>
</dbReference>
<evidence type="ECO:0000259" key="3">
    <source>
        <dbReference type="Pfam" id="PF00724"/>
    </source>
</evidence>
<dbReference type="InterPro" id="IPR013785">
    <property type="entry name" value="Aldolase_TIM"/>
</dbReference>
<keyword evidence="1" id="KW-0285">Flavoprotein</keyword>
<feature type="domain" description="NADH:flavin oxidoreductase/NADH oxidase N-terminal" evidence="3">
    <location>
        <begin position="29"/>
        <end position="352"/>
    </location>
</feature>
<dbReference type="Proteomes" id="UP000835052">
    <property type="component" value="Unassembled WGS sequence"/>
</dbReference>
<accession>A0A8S1HA50</accession>
<dbReference type="PANTHER" id="PTHR43656">
    <property type="entry name" value="BINDING OXIDOREDUCTASE, PUTATIVE (AFU_ORTHOLOGUE AFUA_2G08260)-RELATED"/>
    <property type="match status" value="1"/>
</dbReference>
<dbReference type="SUPFAM" id="SSF51395">
    <property type="entry name" value="FMN-linked oxidoreductases"/>
    <property type="match status" value="1"/>
</dbReference>
<evidence type="ECO:0000256" key="2">
    <source>
        <dbReference type="ARBA" id="ARBA00023002"/>
    </source>
</evidence>
<organism evidence="4 5">
    <name type="scientific">Caenorhabditis auriculariae</name>
    <dbReference type="NCBI Taxonomy" id="2777116"/>
    <lineage>
        <taxon>Eukaryota</taxon>
        <taxon>Metazoa</taxon>
        <taxon>Ecdysozoa</taxon>
        <taxon>Nematoda</taxon>
        <taxon>Chromadorea</taxon>
        <taxon>Rhabditida</taxon>
        <taxon>Rhabditina</taxon>
        <taxon>Rhabditomorpha</taxon>
        <taxon>Rhabditoidea</taxon>
        <taxon>Rhabditidae</taxon>
        <taxon>Peloderinae</taxon>
        <taxon>Caenorhabditis</taxon>
    </lineage>
</organism>
<name>A0A8S1HA50_9PELO</name>
<dbReference type="EMBL" id="CAJGYM010000035">
    <property type="protein sequence ID" value="CAD6193476.1"/>
    <property type="molecule type" value="Genomic_DNA"/>
</dbReference>
<reference evidence="4" key="1">
    <citation type="submission" date="2020-10" db="EMBL/GenBank/DDBJ databases">
        <authorList>
            <person name="Kikuchi T."/>
        </authorList>
    </citation>
    <scope>NUCLEOTIDE SEQUENCE</scope>
    <source>
        <strain evidence="4">NKZ352</strain>
    </source>
</reference>
<gene>
    <name evidence="4" type="ORF">CAUJ_LOCUS9395</name>
</gene>
<sequence>MVFERIPAEKVDSTVLGDSLKLPCGRVAKNRFLKSAMTEKIFTWTDHPNTRGHPTQRIISMYEKWGAGGFGVVVTGNIVCHPTMLEAAGNAVVTKENANSRLMDLHRKWTTGIKAYGSLAVAQITMGGRQTPYAIDPEPYSASDVQLIDAMGINKFGKPKSLTVEQIKNDIVPRFVYAAKFLKETGWDGVQIAAAHGYLLSQFISPTTNKRTDQYGGPIENRMRIVLEVYEAIRKEIPKVYWIHRLKTEDAVTSAALLDKAGFDFVEVSGGSMEDWGFKHREKESTRRREAYFLEFSEKIRPMLKSSVLYVTGGFRTVKGMVDAVNSGATQGIGLARPSAAEPDLPNKILSHEAYSAPDSKFPQNEHVVSLLAASSQLWHMGSHSLAQVHDPTADLPDFSVPEEAAKYQKDLGAYFGDYIAKVQRDEPVYGTFNYVPYLTA</sequence>
<keyword evidence="5" id="KW-1185">Reference proteome</keyword>
<evidence type="ECO:0000313" key="5">
    <source>
        <dbReference type="Proteomes" id="UP000835052"/>
    </source>
</evidence>
<dbReference type="AlphaFoldDB" id="A0A8S1HA50"/>
<dbReference type="GO" id="GO:0016491">
    <property type="term" value="F:oxidoreductase activity"/>
    <property type="evidence" value="ECO:0007669"/>
    <property type="project" value="UniProtKB-KW"/>
</dbReference>
<dbReference type="InterPro" id="IPR001155">
    <property type="entry name" value="OxRdtase_FMN_N"/>
</dbReference>
<evidence type="ECO:0000256" key="1">
    <source>
        <dbReference type="ARBA" id="ARBA00022630"/>
    </source>
</evidence>
<dbReference type="PANTHER" id="PTHR43656:SF5">
    <property type="entry name" value="NADH:FLAVIN OXIDOREDUCTASE_NADH OXIDASE N-TERMINAL DOMAIN-CONTAINING PROTEIN"/>
    <property type="match status" value="1"/>
</dbReference>
<evidence type="ECO:0000313" key="4">
    <source>
        <dbReference type="EMBL" id="CAD6193476.1"/>
    </source>
</evidence>
<keyword evidence="2" id="KW-0560">Oxidoreductase</keyword>
<proteinExistence type="predicted"/>